<organism evidence="2">
    <name type="scientific">viral metagenome</name>
    <dbReference type="NCBI Taxonomy" id="1070528"/>
    <lineage>
        <taxon>unclassified sequences</taxon>
        <taxon>metagenomes</taxon>
        <taxon>organismal metagenomes</taxon>
    </lineage>
</organism>
<dbReference type="EMBL" id="MN740219">
    <property type="protein sequence ID" value="QHT94351.1"/>
    <property type="molecule type" value="Genomic_DNA"/>
</dbReference>
<feature type="region of interest" description="Disordered" evidence="1">
    <location>
        <begin position="1"/>
        <end position="36"/>
    </location>
</feature>
<evidence type="ECO:0000313" key="2">
    <source>
        <dbReference type="EMBL" id="QHT94351.1"/>
    </source>
</evidence>
<accession>A0A6C0IMA4</accession>
<dbReference type="AlphaFoldDB" id="A0A6C0IMA4"/>
<feature type="compositionally biased region" description="Low complexity" evidence="1">
    <location>
        <begin position="1"/>
        <end position="16"/>
    </location>
</feature>
<protein>
    <submittedName>
        <fullName evidence="2">Uncharacterized protein</fullName>
    </submittedName>
</protein>
<evidence type="ECO:0000256" key="1">
    <source>
        <dbReference type="SAM" id="MobiDB-lite"/>
    </source>
</evidence>
<reference evidence="2" key="1">
    <citation type="journal article" date="2020" name="Nature">
        <title>Giant virus diversity and host interactions through global metagenomics.</title>
        <authorList>
            <person name="Schulz F."/>
            <person name="Roux S."/>
            <person name="Paez-Espino D."/>
            <person name="Jungbluth S."/>
            <person name="Walsh D.A."/>
            <person name="Denef V.J."/>
            <person name="McMahon K.D."/>
            <person name="Konstantinidis K.T."/>
            <person name="Eloe-Fadrosh E.A."/>
            <person name="Kyrpides N.C."/>
            <person name="Woyke T."/>
        </authorList>
    </citation>
    <scope>NUCLEOTIDE SEQUENCE</scope>
    <source>
        <strain evidence="2">GVMAG-M-3300024258-28</strain>
    </source>
</reference>
<proteinExistence type="predicted"/>
<name>A0A6C0IMA4_9ZZZZ</name>
<sequence length="79" mass="8377">MVLSTTKKTASISSITNQNQGGGSKKSGLPKQLRDSWTSIALHGRTNYGENMTMPLASTTSISRPIGSTQSGNVYFKVA</sequence>